<organism evidence="2 3">
    <name type="scientific">Methanoculleus bourgensis</name>
    <dbReference type="NCBI Taxonomy" id="83986"/>
    <lineage>
        <taxon>Archaea</taxon>
        <taxon>Methanobacteriati</taxon>
        <taxon>Methanobacteriota</taxon>
        <taxon>Stenosarchaea group</taxon>
        <taxon>Methanomicrobia</taxon>
        <taxon>Methanomicrobiales</taxon>
        <taxon>Methanomicrobiaceae</taxon>
        <taxon>Methanoculleus</taxon>
    </lineage>
</organism>
<protein>
    <submittedName>
        <fullName evidence="2">Uncharacterized protein</fullName>
    </submittedName>
</protein>
<reference evidence="2 3" key="1">
    <citation type="submission" date="2016-01" db="EMBL/GenBank/DDBJ databases">
        <authorList>
            <person name="Manzoor S."/>
        </authorList>
    </citation>
    <scope>NUCLEOTIDE SEQUENCE [LARGE SCALE GENOMIC DNA]</scope>
    <source>
        <strain evidence="2">Methanoculleus sp MAB1</strain>
    </source>
</reference>
<accession>A0A0X3BIQ4</accession>
<sequence length="171" mass="17514">MMRSAANRLFCLALLLMVVPVAACGTPVTRSLSTAEPGTGEVFTVSLAVEGMTLGGVVETLPDGYTFAGTDHPDDRVLVRGQRVAFAVTNETSITYSVQAPASGSGDIIGAWEDFIAESHGEIPPSRVAVDGIDVPGAGDPSPTNARAGSPCTALIAVAGLLLVAYRGGRR</sequence>
<dbReference type="KEGG" id="mema:MMAB1_0463"/>
<feature type="transmembrane region" description="Helical" evidence="1">
    <location>
        <begin position="148"/>
        <end position="166"/>
    </location>
</feature>
<keyword evidence="1" id="KW-0812">Transmembrane</keyword>
<evidence type="ECO:0000256" key="1">
    <source>
        <dbReference type="SAM" id="Phobius"/>
    </source>
</evidence>
<keyword evidence="1" id="KW-0472">Membrane</keyword>
<proteinExistence type="predicted"/>
<name>A0A0X3BIQ4_9EURY</name>
<evidence type="ECO:0000313" key="2">
    <source>
        <dbReference type="EMBL" id="CVK31680.1"/>
    </source>
</evidence>
<dbReference type="AlphaFoldDB" id="A0A0X3BIQ4"/>
<dbReference type="OrthoDB" id="141574at2157"/>
<dbReference type="GeneID" id="27136532"/>
<dbReference type="EMBL" id="LT158599">
    <property type="protein sequence ID" value="CVK31680.1"/>
    <property type="molecule type" value="Genomic_DNA"/>
</dbReference>
<dbReference type="Proteomes" id="UP000069850">
    <property type="component" value="Chromosome 1"/>
</dbReference>
<dbReference type="RefSeq" id="WP_062261592.1">
    <property type="nucleotide sequence ID" value="NZ_LT158599.1"/>
</dbReference>
<gene>
    <name evidence="2" type="ORF">MMAB1_0463</name>
</gene>
<keyword evidence="1" id="KW-1133">Transmembrane helix</keyword>
<evidence type="ECO:0000313" key="3">
    <source>
        <dbReference type="Proteomes" id="UP000069850"/>
    </source>
</evidence>